<dbReference type="EMBL" id="CM042031">
    <property type="protein sequence ID" value="KAI3784431.1"/>
    <property type="molecule type" value="Genomic_DNA"/>
</dbReference>
<reference evidence="1 2" key="2">
    <citation type="journal article" date="2022" name="Mol. Ecol. Resour.">
        <title>The genomes of chicory, endive, great burdock and yacon provide insights into Asteraceae paleo-polyploidization history and plant inulin production.</title>
        <authorList>
            <person name="Fan W."/>
            <person name="Wang S."/>
            <person name="Wang H."/>
            <person name="Wang A."/>
            <person name="Jiang F."/>
            <person name="Liu H."/>
            <person name="Zhao H."/>
            <person name="Xu D."/>
            <person name="Zhang Y."/>
        </authorList>
    </citation>
    <scope>NUCLEOTIDE SEQUENCE [LARGE SCALE GENOMIC DNA]</scope>
    <source>
        <strain evidence="2">cv. Yunnan</strain>
        <tissue evidence="1">Leaves</tissue>
    </source>
</reference>
<proteinExistence type="predicted"/>
<comment type="caution">
    <text evidence="1">The sequence shown here is derived from an EMBL/GenBank/DDBJ whole genome shotgun (WGS) entry which is preliminary data.</text>
</comment>
<reference evidence="2" key="1">
    <citation type="journal article" date="2022" name="Mol. Ecol. Resour.">
        <title>The genomes of chicory, endive, great burdock and yacon provide insights into Asteraceae palaeo-polyploidization history and plant inulin production.</title>
        <authorList>
            <person name="Fan W."/>
            <person name="Wang S."/>
            <person name="Wang H."/>
            <person name="Wang A."/>
            <person name="Jiang F."/>
            <person name="Liu H."/>
            <person name="Zhao H."/>
            <person name="Xu D."/>
            <person name="Zhang Y."/>
        </authorList>
    </citation>
    <scope>NUCLEOTIDE SEQUENCE [LARGE SCALE GENOMIC DNA]</scope>
    <source>
        <strain evidence="2">cv. Yunnan</strain>
    </source>
</reference>
<evidence type="ECO:0000313" key="1">
    <source>
        <dbReference type="EMBL" id="KAI3784431.1"/>
    </source>
</evidence>
<accession>A0ACB9GMK9</accession>
<evidence type="ECO:0000313" key="2">
    <source>
        <dbReference type="Proteomes" id="UP001056120"/>
    </source>
</evidence>
<gene>
    <name evidence="1" type="ORF">L1987_43530</name>
</gene>
<organism evidence="1 2">
    <name type="scientific">Smallanthus sonchifolius</name>
    <dbReference type="NCBI Taxonomy" id="185202"/>
    <lineage>
        <taxon>Eukaryota</taxon>
        <taxon>Viridiplantae</taxon>
        <taxon>Streptophyta</taxon>
        <taxon>Embryophyta</taxon>
        <taxon>Tracheophyta</taxon>
        <taxon>Spermatophyta</taxon>
        <taxon>Magnoliopsida</taxon>
        <taxon>eudicotyledons</taxon>
        <taxon>Gunneridae</taxon>
        <taxon>Pentapetalae</taxon>
        <taxon>asterids</taxon>
        <taxon>campanulids</taxon>
        <taxon>Asterales</taxon>
        <taxon>Asteraceae</taxon>
        <taxon>Asteroideae</taxon>
        <taxon>Heliantheae alliance</taxon>
        <taxon>Millerieae</taxon>
        <taxon>Smallanthus</taxon>
    </lineage>
</organism>
<protein>
    <submittedName>
        <fullName evidence="1">Uncharacterized protein</fullName>
    </submittedName>
</protein>
<name>A0ACB9GMK9_9ASTR</name>
<sequence>MGGQSGVIADFSRFEEITLTYNVDLMPNHPQTEDCGDGHGAFKLRGALNAVFSLDEKQATNGVATHSSGNHAAALALAAKLRGIPSYLVLPNNAPQFKMDNVKRYGGNVILCDPNMKSREETARKVLNETGAVLVPSSNDARIISGQGTVALEFLDEVPELDTLIVPISGGGLISGVAIAAKSINPTIRVLGAEPKGADDAAQSKASGSVITLSQTNTIADGLRASLGDLTWPIVRDFVDGIITVSDIEIIQAMRSCYEILKLAVEPSAAVALAAVMSENFKGNPDWKDSRNVGIVLSGGNVDLRYLWESLNKM</sequence>
<keyword evidence="2" id="KW-1185">Reference proteome</keyword>
<dbReference type="Proteomes" id="UP001056120">
    <property type="component" value="Linkage Group LG14"/>
</dbReference>